<feature type="compositionally biased region" description="Basic and acidic residues" evidence="1">
    <location>
        <begin position="61"/>
        <end position="71"/>
    </location>
</feature>
<keyword evidence="2" id="KW-0732">Signal</keyword>
<organism evidence="3 4">
    <name type="scientific">Nannocystis punicea</name>
    <dbReference type="NCBI Taxonomy" id="2995304"/>
    <lineage>
        <taxon>Bacteria</taxon>
        <taxon>Pseudomonadati</taxon>
        <taxon>Myxococcota</taxon>
        <taxon>Polyangia</taxon>
        <taxon>Nannocystales</taxon>
        <taxon>Nannocystaceae</taxon>
        <taxon>Nannocystis</taxon>
    </lineage>
</organism>
<evidence type="ECO:0008006" key="5">
    <source>
        <dbReference type="Google" id="ProtNLM"/>
    </source>
</evidence>
<feature type="signal peptide" evidence="2">
    <location>
        <begin position="1"/>
        <end position="19"/>
    </location>
</feature>
<gene>
    <name evidence="3" type="ORF">O0S08_11485</name>
</gene>
<keyword evidence="4" id="KW-1185">Reference proteome</keyword>
<dbReference type="RefSeq" id="WP_269039126.1">
    <property type="nucleotide sequence ID" value="NZ_CP114040.1"/>
</dbReference>
<reference evidence="3" key="1">
    <citation type="submission" date="2022-11" db="EMBL/GenBank/DDBJ databases">
        <title>Minimal conservation of predation-associated metabolite biosynthetic gene clusters underscores biosynthetic potential of Myxococcota including descriptions for ten novel species: Archangium lansinium sp. nov., Myxococcus landrumus sp. nov., Nannocystis bai.</title>
        <authorList>
            <person name="Ahearne A."/>
            <person name="Stevens C."/>
            <person name="Dowd S."/>
        </authorList>
    </citation>
    <scope>NUCLEOTIDE SEQUENCE</scope>
    <source>
        <strain evidence="3">Fl3</strain>
    </source>
</reference>
<protein>
    <recommendedName>
        <fullName evidence="5">Lipoprotein</fullName>
    </recommendedName>
</protein>
<name>A0ABY7HBX1_9BACT</name>
<sequence length="548" mass="57794">MTASTRSVGAVLLASAALAACPDDSGPPMSDPTDSATTSSGAVTSGGDVDTEATTAGEPVPEDRPDVPQRTRVERLLAALDAAMYGCPERAWPDVADNYRTRQVVLTSEADDLAWVWNDQSGEGTPPVVTERELGELPDEWTSYFNVGELDGVKSLGISLDQTQAQNDWWLNQGGILWPDFAASLMFHEGFHFLADQDDWSAGDGSRSAPYPEPWEPRYLRRQLIQALAAELEAEGSAMTAAAHWQARLQSEYAAEMTAIRSYDCTEGSAEYVSLIMSAIAELGCDAADADVLALARSHLPDGLFLTDGSVFDSDLEPYELGVVAGLLLRRAGAAGWELAVEKGAAPADQLLDGVVPAPQPDDPAVQAAAQEVVAARNEAVATEIEPMLARMKDPTYTRVAVRFDWIAGSFGVGGFYYLADDPLQSEVMQSFSAVFSTPSQVTIDVTEQTVLTGVATPCALPQGYSIVLTVPTAALTITGSAATSTDAAVSFAALAVEPTMGADNLPWLCPIEAGGANGAPAPAPGNLHTLRHGDPPLRARVRVDPAG</sequence>
<dbReference type="PROSITE" id="PS51257">
    <property type="entry name" value="PROKAR_LIPOPROTEIN"/>
    <property type="match status" value="1"/>
</dbReference>
<proteinExistence type="predicted"/>
<evidence type="ECO:0000256" key="2">
    <source>
        <dbReference type="SAM" id="SignalP"/>
    </source>
</evidence>
<feature type="chain" id="PRO_5045347255" description="Lipoprotein" evidence="2">
    <location>
        <begin position="20"/>
        <end position="548"/>
    </location>
</feature>
<accession>A0ABY7HBX1</accession>
<dbReference type="Proteomes" id="UP001164459">
    <property type="component" value="Chromosome"/>
</dbReference>
<evidence type="ECO:0000313" key="3">
    <source>
        <dbReference type="EMBL" id="WAS96762.1"/>
    </source>
</evidence>
<evidence type="ECO:0000313" key="4">
    <source>
        <dbReference type="Proteomes" id="UP001164459"/>
    </source>
</evidence>
<dbReference type="EMBL" id="CP114040">
    <property type="protein sequence ID" value="WAS96762.1"/>
    <property type="molecule type" value="Genomic_DNA"/>
</dbReference>
<feature type="compositionally biased region" description="Low complexity" evidence="1">
    <location>
        <begin position="33"/>
        <end position="48"/>
    </location>
</feature>
<feature type="region of interest" description="Disordered" evidence="1">
    <location>
        <begin position="20"/>
        <end position="71"/>
    </location>
</feature>
<evidence type="ECO:0000256" key="1">
    <source>
        <dbReference type="SAM" id="MobiDB-lite"/>
    </source>
</evidence>